<reference evidence="1 2" key="1">
    <citation type="submission" date="2024-08" db="EMBL/GenBank/DDBJ databases">
        <title>Whole-genome sequencing of halo(alkali)philic microorganisms from hypersaline lakes.</title>
        <authorList>
            <person name="Sorokin D.Y."/>
            <person name="Merkel A.Y."/>
            <person name="Messina E."/>
            <person name="Yakimov M."/>
        </authorList>
    </citation>
    <scope>NUCLEOTIDE SEQUENCE [LARGE SCALE GENOMIC DNA]</scope>
    <source>
        <strain evidence="1 2">AB-hyl4</strain>
    </source>
</reference>
<evidence type="ECO:0000313" key="2">
    <source>
        <dbReference type="Proteomes" id="UP001575105"/>
    </source>
</evidence>
<organism evidence="1 2">
    <name type="scientific">Natronomicrosphaera hydrolytica</name>
    <dbReference type="NCBI Taxonomy" id="3242702"/>
    <lineage>
        <taxon>Bacteria</taxon>
        <taxon>Pseudomonadati</taxon>
        <taxon>Planctomycetota</taxon>
        <taxon>Phycisphaerae</taxon>
        <taxon>Phycisphaerales</taxon>
        <taxon>Phycisphaeraceae</taxon>
        <taxon>Natronomicrosphaera</taxon>
    </lineage>
</organism>
<name>A0ABV4U4H4_9BACT</name>
<proteinExistence type="predicted"/>
<dbReference type="RefSeq" id="WP_425345431.1">
    <property type="nucleotide sequence ID" value="NZ_JBGUBD010000005.1"/>
</dbReference>
<keyword evidence="2" id="KW-1185">Reference proteome</keyword>
<sequence length="276" mass="29612">MSEHEIIVKEKFKSRERIAGQGASVTLIYDLYGSNDDGELLDALQAESPGTYGDDNMPRASSRVKQVGNLWWEGRVRYSHASTGTFGGQLQPGQSSFAFEIAVQQVRIVKGIAVVAAYGAGASVSDNGGLIGASSQGVQGTEMMVPTYEFSETHAFTDAQISNSYKNTLADLVGTVNNGTFRGQPAGTLLAIGVSGNQRGDGNWELAFRWAKRKNQTGKSFGDITGVNALGWEHIDVRTEPAEIDGFGRIGRKPIAVYVHQIYETSNYSGFGIGTS</sequence>
<evidence type="ECO:0000313" key="1">
    <source>
        <dbReference type="EMBL" id="MFA9478505.1"/>
    </source>
</evidence>
<dbReference type="EMBL" id="JBGUBD010000005">
    <property type="protein sequence ID" value="MFA9478505.1"/>
    <property type="molecule type" value="Genomic_DNA"/>
</dbReference>
<accession>A0ABV4U4H4</accession>
<dbReference type="Proteomes" id="UP001575105">
    <property type="component" value="Unassembled WGS sequence"/>
</dbReference>
<comment type="caution">
    <text evidence="1">The sequence shown here is derived from an EMBL/GenBank/DDBJ whole genome shotgun (WGS) entry which is preliminary data.</text>
</comment>
<protein>
    <submittedName>
        <fullName evidence="1">Uncharacterized protein</fullName>
    </submittedName>
</protein>
<gene>
    <name evidence="1" type="ORF">ACERK3_09375</name>
</gene>